<dbReference type="STRING" id="1745343.A0A2J6PU84"/>
<dbReference type="GO" id="GO:0016020">
    <property type="term" value="C:membrane"/>
    <property type="evidence" value="ECO:0007669"/>
    <property type="project" value="TreeGrafter"/>
</dbReference>
<reference evidence="3 4" key="1">
    <citation type="submission" date="2016-05" db="EMBL/GenBank/DDBJ databases">
        <title>A degradative enzymes factory behind the ericoid mycorrhizal symbiosis.</title>
        <authorList>
            <consortium name="DOE Joint Genome Institute"/>
            <person name="Martino E."/>
            <person name="Morin E."/>
            <person name="Grelet G."/>
            <person name="Kuo A."/>
            <person name="Kohler A."/>
            <person name="Daghino S."/>
            <person name="Barry K."/>
            <person name="Choi C."/>
            <person name="Cichocki N."/>
            <person name="Clum A."/>
            <person name="Copeland A."/>
            <person name="Hainaut M."/>
            <person name="Haridas S."/>
            <person name="Labutti K."/>
            <person name="Lindquist E."/>
            <person name="Lipzen A."/>
            <person name="Khouja H.-R."/>
            <person name="Murat C."/>
            <person name="Ohm R."/>
            <person name="Olson A."/>
            <person name="Spatafora J."/>
            <person name="Veneault-Fourrey C."/>
            <person name="Henrissat B."/>
            <person name="Grigoriev I."/>
            <person name="Martin F."/>
            <person name="Perotto S."/>
        </authorList>
    </citation>
    <scope>NUCLEOTIDE SEQUENCE [LARGE SCALE GENOMIC DNA]</scope>
    <source>
        <strain evidence="3 4">UAMH 7357</strain>
    </source>
</reference>
<accession>A0A2J6PU84</accession>
<dbReference type="OrthoDB" id="9999821at2759"/>
<feature type="compositionally biased region" description="Polar residues" evidence="1">
    <location>
        <begin position="189"/>
        <end position="210"/>
    </location>
</feature>
<keyword evidence="4" id="KW-1185">Reference proteome</keyword>
<dbReference type="InterPro" id="IPR038607">
    <property type="entry name" value="PhoD-like_sf"/>
</dbReference>
<feature type="domain" description="PhoD-like phosphatase" evidence="2">
    <location>
        <begin position="577"/>
        <end position="690"/>
    </location>
</feature>
<feature type="compositionally biased region" description="Basic and acidic residues" evidence="1">
    <location>
        <begin position="1"/>
        <end position="32"/>
    </location>
</feature>
<feature type="domain" description="PhoD-like phosphatase" evidence="2">
    <location>
        <begin position="262"/>
        <end position="433"/>
    </location>
</feature>
<dbReference type="Proteomes" id="UP000235672">
    <property type="component" value="Unassembled WGS sequence"/>
</dbReference>
<dbReference type="PANTHER" id="PTHR46689">
    <property type="entry name" value="MEMBRANE PROTEIN, PUTATIVE-RELATED"/>
    <property type="match status" value="1"/>
</dbReference>
<organism evidence="3 4">
    <name type="scientific">Hyaloscypha hepaticicola</name>
    <dbReference type="NCBI Taxonomy" id="2082293"/>
    <lineage>
        <taxon>Eukaryota</taxon>
        <taxon>Fungi</taxon>
        <taxon>Dikarya</taxon>
        <taxon>Ascomycota</taxon>
        <taxon>Pezizomycotina</taxon>
        <taxon>Leotiomycetes</taxon>
        <taxon>Helotiales</taxon>
        <taxon>Hyaloscyphaceae</taxon>
        <taxon>Hyaloscypha</taxon>
    </lineage>
</organism>
<feature type="region of interest" description="Disordered" evidence="1">
    <location>
        <begin position="189"/>
        <end position="217"/>
    </location>
</feature>
<name>A0A2J6PU84_9HELO</name>
<feature type="compositionally biased region" description="Basic and acidic residues" evidence="1">
    <location>
        <begin position="40"/>
        <end position="52"/>
    </location>
</feature>
<gene>
    <name evidence="3" type="ORF">NA56DRAFT_648651</name>
</gene>
<feature type="compositionally biased region" description="Basic and acidic residues" evidence="1">
    <location>
        <begin position="761"/>
        <end position="791"/>
    </location>
</feature>
<proteinExistence type="predicted"/>
<evidence type="ECO:0000259" key="2">
    <source>
        <dbReference type="Pfam" id="PF19050"/>
    </source>
</evidence>
<dbReference type="PANTHER" id="PTHR46689:SF3">
    <property type="entry name" value="PHOD-LIKE PHOSPHATASE DOMAIN-CONTAINING PROTEIN"/>
    <property type="match status" value="1"/>
</dbReference>
<dbReference type="CDD" id="cd07389">
    <property type="entry name" value="MPP_PhoD"/>
    <property type="match status" value="1"/>
</dbReference>
<evidence type="ECO:0000313" key="4">
    <source>
        <dbReference type="Proteomes" id="UP000235672"/>
    </source>
</evidence>
<feature type="compositionally biased region" description="Polar residues" evidence="1">
    <location>
        <begin position="743"/>
        <end position="760"/>
    </location>
</feature>
<dbReference type="InterPro" id="IPR043904">
    <property type="entry name" value="PhoD_2-like"/>
</dbReference>
<dbReference type="AlphaFoldDB" id="A0A2J6PU84"/>
<feature type="region of interest" description="Disordered" evidence="1">
    <location>
        <begin position="1"/>
        <end position="52"/>
    </location>
</feature>
<protein>
    <recommendedName>
        <fullName evidence="2">PhoD-like phosphatase domain-containing protein</fullName>
    </recommendedName>
</protein>
<dbReference type="EMBL" id="KZ613499">
    <property type="protein sequence ID" value="PMD17582.1"/>
    <property type="molecule type" value="Genomic_DNA"/>
</dbReference>
<evidence type="ECO:0000313" key="3">
    <source>
        <dbReference type="EMBL" id="PMD17582.1"/>
    </source>
</evidence>
<feature type="region of interest" description="Disordered" evidence="1">
    <location>
        <begin position="730"/>
        <end position="794"/>
    </location>
</feature>
<feature type="domain" description="PhoD-like phosphatase" evidence="2">
    <location>
        <begin position="492"/>
        <end position="562"/>
    </location>
</feature>
<evidence type="ECO:0000256" key="1">
    <source>
        <dbReference type="SAM" id="MobiDB-lite"/>
    </source>
</evidence>
<dbReference type="InterPro" id="IPR018946">
    <property type="entry name" value="PhoD-like_MPP"/>
</dbReference>
<dbReference type="Pfam" id="PF19050">
    <property type="entry name" value="PhoD_2"/>
    <property type="match status" value="3"/>
</dbReference>
<feature type="region of interest" description="Disordered" evidence="1">
    <location>
        <begin position="61"/>
        <end position="80"/>
    </location>
</feature>
<dbReference type="Gene3D" id="3.60.21.70">
    <property type="entry name" value="PhoD-like phosphatase"/>
    <property type="match status" value="1"/>
</dbReference>
<sequence length="847" mass="93731">MAAHLRDDILHGRGHPDDHSSSTRWRHEESRSYARHALAHPREADGRNDSKDLADFLNSTRVEAPGSAESGAPRSKPLMVPGNVRAAGVQSSTAQDAPVGEVTSANTGTMEVGCGPLLNYRRMENETWYGSVLVVTKGGGLGEGPSVPELTLKILGSARTGASPQVGLGGAESEPYGVVNGVDYGGFGQPSSESALPSNSEQKWQVNDSGRGSEDAKVKGTKLYSDPTNTFWRFDLRVPMQQSELHCEYDIPALSFTSGKKRARQSFFVPAISESMRIMFHSCNGFSVGTNEEAWSGPALWNDVLRVHQKKPFHVMLGGGDQIYNDGIRVKGPLRQWTDIANPKKRRDYPFPEELRRDCDKYYVDNYIRWYSTEPFASANGQIPQLNLWDDHDIIDGFGSYVDDFMRCAVFRGIGGTANKYYLLFQHHLAPPISTFTTDALQTTSDEGAGADPRQLENTFVLQEPSIDPSYIRGSKPGPYVAEHSRSIYARLGARIGFFGIDARTERTRKQVNYPETYQIIFDRLRNELSAAKSSSSPIQHLIVLLGIPIAYPRLTWLENIFSSPLIAPIKFLNKRFGFGGGFFNHFDGSVDLLDDLDDHYTARTHKKERLYLVEQLQALAAEFSVRITILGGDVHLAAVGRFYSNLKLEVPVIHDHRYMANIISSAIVNKPPPQAVANLLARRNKIHHLDPNTDETLMKFFDRNPGTSNKTSGWNHVTMPSRNFAMITENHQPGLNGAPNGSAASGTQEPNDLSRQSTLKAKDGHSCLHEGEVDAGSKHKAADMDKHGKGSDGSLDVCIRVEMDQHDKDGKTQLYGMSIPALQYEGAAERNMRKRDAIQGAINQKF</sequence>